<reference evidence="3" key="1">
    <citation type="journal article" date="2014" name="Science">
        <title>Ancient hybridizations among the ancestral genomes of bread wheat.</title>
        <authorList>
            <consortium name="International Wheat Genome Sequencing Consortium,"/>
            <person name="Marcussen T."/>
            <person name="Sandve S.R."/>
            <person name="Heier L."/>
            <person name="Spannagl M."/>
            <person name="Pfeifer M."/>
            <person name="Jakobsen K.S."/>
            <person name="Wulff B.B."/>
            <person name="Steuernagel B."/>
            <person name="Mayer K.F."/>
            <person name="Olsen O.A."/>
        </authorList>
    </citation>
    <scope>NUCLEOTIDE SEQUENCE [LARGE SCALE GENOMIC DNA]</scope>
    <source>
        <strain evidence="3">cv. AL8/78</strain>
    </source>
</reference>
<feature type="region of interest" description="Disordered" evidence="1">
    <location>
        <begin position="58"/>
        <end position="79"/>
    </location>
</feature>
<evidence type="ECO:0000256" key="1">
    <source>
        <dbReference type="SAM" id="MobiDB-lite"/>
    </source>
</evidence>
<reference evidence="2" key="5">
    <citation type="journal article" date="2021" name="G3 (Bethesda)">
        <title>Aegilops tauschii genome assembly Aet v5.0 features greater sequence contiguity and improved annotation.</title>
        <authorList>
            <person name="Wang L."/>
            <person name="Zhu T."/>
            <person name="Rodriguez J.C."/>
            <person name="Deal K.R."/>
            <person name="Dubcovsky J."/>
            <person name="McGuire P.E."/>
            <person name="Lux T."/>
            <person name="Spannagl M."/>
            <person name="Mayer K.F.X."/>
            <person name="Baldrich P."/>
            <person name="Meyers B.C."/>
            <person name="Huo N."/>
            <person name="Gu Y.Q."/>
            <person name="Zhou H."/>
            <person name="Devos K.M."/>
            <person name="Bennetzen J.L."/>
            <person name="Unver T."/>
            <person name="Budak H."/>
            <person name="Gulick P.J."/>
            <person name="Galiba G."/>
            <person name="Kalapos B."/>
            <person name="Nelson D.R."/>
            <person name="Li P."/>
            <person name="You F.M."/>
            <person name="Luo M.C."/>
            <person name="Dvorak J."/>
        </authorList>
    </citation>
    <scope>NUCLEOTIDE SEQUENCE [LARGE SCALE GENOMIC DNA]</scope>
    <source>
        <strain evidence="2">cv. AL8/78</strain>
    </source>
</reference>
<protein>
    <submittedName>
        <fullName evidence="2">Uncharacterized protein</fullName>
    </submittedName>
</protein>
<accession>A0A453KP22</accession>
<dbReference type="AlphaFoldDB" id="A0A453KP22"/>
<reference evidence="2" key="4">
    <citation type="submission" date="2019-03" db="UniProtKB">
        <authorList>
            <consortium name="EnsemblPlants"/>
        </authorList>
    </citation>
    <scope>IDENTIFICATION</scope>
</reference>
<keyword evidence="3" id="KW-1185">Reference proteome</keyword>
<proteinExistence type="predicted"/>
<dbReference type="Gramene" id="AET5Gv20471200.1">
    <property type="protein sequence ID" value="AET5Gv20471200.1"/>
    <property type="gene ID" value="AET5Gv20471200"/>
</dbReference>
<dbReference type="Proteomes" id="UP000015105">
    <property type="component" value="Chromosome 5D"/>
</dbReference>
<dbReference type="EnsemblPlants" id="AET5Gv20471200.1">
    <property type="protein sequence ID" value="AET5Gv20471200.1"/>
    <property type="gene ID" value="AET5Gv20471200"/>
</dbReference>
<reference evidence="2" key="3">
    <citation type="journal article" date="2017" name="Nature">
        <title>Genome sequence of the progenitor of the wheat D genome Aegilops tauschii.</title>
        <authorList>
            <person name="Luo M.C."/>
            <person name="Gu Y.Q."/>
            <person name="Puiu D."/>
            <person name="Wang H."/>
            <person name="Twardziok S.O."/>
            <person name="Deal K.R."/>
            <person name="Huo N."/>
            <person name="Zhu T."/>
            <person name="Wang L."/>
            <person name="Wang Y."/>
            <person name="McGuire P.E."/>
            <person name="Liu S."/>
            <person name="Long H."/>
            <person name="Ramasamy R.K."/>
            <person name="Rodriguez J.C."/>
            <person name="Van S.L."/>
            <person name="Yuan L."/>
            <person name="Wang Z."/>
            <person name="Xia Z."/>
            <person name="Xiao L."/>
            <person name="Anderson O.D."/>
            <person name="Ouyang S."/>
            <person name="Liang Y."/>
            <person name="Zimin A.V."/>
            <person name="Pertea G."/>
            <person name="Qi P."/>
            <person name="Bennetzen J.L."/>
            <person name="Dai X."/>
            <person name="Dawson M.W."/>
            <person name="Muller H.G."/>
            <person name="Kugler K."/>
            <person name="Rivarola-Duarte L."/>
            <person name="Spannagl M."/>
            <person name="Mayer K.F.X."/>
            <person name="Lu F.H."/>
            <person name="Bevan M.W."/>
            <person name="Leroy P."/>
            <person name="Li P."/>
            <person name="You F.M."/>
            <person name="Sun Q."/>
            <person name="Liu Z."/>
            <person name="Lyons E."/>
            <person name="Wicker T."/>
            <person name="Salzberg S.L."/>
            <person name="Devos K.M."/>
            <person name="Dvorak J."/>
        </authorList>
    </citation>
    <scope>NUCLEOTIDE SEQUENCE [LARGE SCALE GENOMIC DNA]</scope>
    <source>
        <strain evidence="2">cv. AL8/78</strain>
    </source>
</reference>
<sequence length="79" mass="8377">MTRSAGRARPSAWIHLPACARVRRFTRSNSILADVPLPPSARPSQPAPSAFAPYYTAAATSAPPHPTPRSRSLLGSLGQ</sequence>
<evidence type="ECO:0000313" key="3">
    <source>
        <dbReference type="Proteomes" id="UP000015105"/>
    </source>
</evidence>
<evidence type="ECO:0000313" key="2">
    <source>
        <dbReference type="EnsemblPlants" id="AET5Gv20471200.1"/>
    </source>
</evidence>
<name>A0A453KP22_AEGTS</name>
<reference evidence="3" key="2">
    <citation type="journal article" date="2017" name="Nat. Plants">
        <title>The Aegilops tauschii genome reveals multiple impacts of transposons.</title>
        <authorList>
            <person name="Zhao G."/>
            <person name="Zou C."/>
            <person name="Li K."/>
            <person name="Wang K."/>
            <person name="Li T."/>
            <person name="Gao L."/>
            <person name="Zhang X."/>
            <person name="Wang H."/>
            <person name="Yang Z."/>
            <person name="Liu X."/>
            <person name="Jiang W."/>
            <person name="Mao L."/>
            <person name="Kong X."/>
            <person name="Jiao Y."/>
            <person name="Jia J."/>
        </authorList>
    </citation>
    <scope>NUCLEOTIDE SEQUENCE [LARGE SCALE GENOMIC DNA]</scope>
    <source>
        <strain evidence="3">cv. AL8/78</strain>
    </source>
</reference>
<organism evidence="2 3">
    <name type="scientific">Aegilops tauschii subsp. strangulata</name>
    <name type="common">Goatgrass</name>
    <dbReference type="NCBI Taxonomy" id="200361"/>
    <lineage>
        <taxon>Eukaryota</taxon>
        <taxon>Viridiplantae</taxon>
        <taxon>Streptophyta</taxon>
        <taxon>Embryophyta</taxon>
        <taxon>Tracheophyta</taxon>
        <taxon>Spermatophyta</taxon>
        <taxon>Magnoliopsida</taxon>
        <taxon>Liliopsida</taxon>
        <taxon>Poales</taxon>
        <taxon>Poaceae</taxon>
        <taxon>BOP clade</taxon>
        <taxon>Pooideae</taxon>
        <taxon>Triticodae</taxon>
        <taxon>Triticeae</taxon>
        <taxon>Triticinae</taxon>
        <taxon>Aegilops</taxon>
    </lineage>
</organism>